<reference evidence="2 3" key="1">
    <citation type="submission" date="2024-01" db="EMBL/GenBank/DDBJ databases">
        <title>Hyphobacterium bacterium isolated from marine sediment.</title>
        <authorList>
            <person name="Zhao S."/>
        </authorList>
    </citation>
    <scope>NUCLEOTIDE SEQUENCE [LARGE SCALE GENOMIC DNA]</scope>
    <source>
        <strain evidence="3">HN65</strain>
    </source>
</reference>
<protein>
    <submittedName>
        <fullName evidence="2">Uncharacterized protein</fullName>
    </submittedName>
</protein>
<comment type="caution">
    <text evidence="2">The sequence shown here is derived from an EMBL/GenBank/DDBJ whole genome shotgun (WGS) entry which is preliminary data.</text>
</comment>
<keyword evidence="1" id="KW-0812">Transmembrane</keyword>
<accession>A0ABU7LND9</accession>
<organism evidence="2 3">
    <name type="scientific">Hyphobacterium lacteum</name>
    <dbReference type="NCBI Taxonomy" id="3116575"/>
    <lineage>
        <taxon>Bacteria</taxon>
        <taxon>Pseudomonadati</taxon>
        <taxon>Pseudomonadota</taxon>
        <taxon>Alphaproteobacteria</taxon>
        <taxon>Maricaulales</taxon>
        <taxon>Maricaulaceae</taxon>
        <taxon>Hyphobacterium</taxon>
    </lineage>
</organism>
<evidence type="ECO:0000313" key="2">
    <source>
        <dbReference type="EMBL" id="MEE2525441.1"/>
    </source>
</evidence>
<evidence type="ECO:0000256" key="1">
    <source>
        <dbReference type="SAM" id="Phobius"/>
    </source>
</evidence>
<gene>
    <name evidence="2" type="ORF">V0U79_03610</name>
</gene>
<proteinExistence type="predicted"/>
<sequence>MTKLIRQLGLAMSVLFFVAAWAGVIITYFSTDSIAAFTVAVTVAALATEILVWALAIIGGWTLFANRRKLWDRLTGDAG</sequence>
<keyword evidence="3" id="KW-1185">Reference proteome</keyword>
<evidence type="ECO:0000313" key="3">
    <source>
        <dbReference type="Proteomes" id="UP001354971"/>
    </source>
</evidence>
<name>A0ABU7LND9_9PROT</name>
<feature type="transmembrane region" description="Helical" evidence="1">
    <location>
        <begin position="35"/>
        <end position="64"/>
    </location>
</feature>
<dbReference type="Proteomes" id="UP001354971">
    <property type="component" value="Unassembled WGS sequence"/>
</dbReference>
<keyword evidence="1" id="KW-1133">Transmembrane helix</keyword>
<dbReference type="RefSeq" id="WP_330198104.1">
    <property type="nucleotide sequence ID" value="NZ_JAZDRP010000002.1"/>
</dbReference>
<dbReference type="EMBL" id="JAZDRP010000002">
    <property type="protein sequence ID" value="MEE2525441.1"/>
    <property type="molecule type" value="Genomic_DNA"/>
</dbReference>
<feature type="transmembrane region" description="Helical" evidence="1">
    <location>
        <begin position="7"/>
        <end position="29"/>
    </location>
</feature>
<keyword evidence="1" id="KW-0472">Membrane</keyword>